<dbReference type="Proteomes" id="UP001492380">
    <property type="component" value="Unassembled WGS sequence"/>
</dbReference>
<feature type="chain" id="PRO_5045439474" evidence="2">
    <location>
        <begin position="22"/>
        <end position="123"/>
    </location>
</feature>
<dbReference type="EMBL" id="JBBWRZ010000002">
    <property type="protein sequence ID" value="KAK8243785.1"/>
    <property type="molecule type" value="Genomic_DNA"/>
</dbReference>
<keyword evidence="4" id="KW-1185">Reference proteome</keyword>
<proteinExistence type="predicted"/>
<evidence type="ECO:0000256" key="1">
    <source>
        <dbReference type="SAM" id="MobiDB-lite"/>
    </source>
</evidence>
<evidence type="ECO:0000256" key="2">
    <source>
        <dbReference type="SAM" id="SignalP"/>
    </source>
</evidence>
<feature type="signal peptide" evidence="2">
    <location>
        <begin position="1"/>
        <end position="21"/>
    </location>
</feature>
<name>A0ABR1YYK1_9PEZI</name>
<sequence length="123" mass="13574">MNHTIMLLVLLTALVAVAATATSTSTATTSPSPPPKPESHPTNSSDSQTPRKSNNVAESASRDSQDRFYERNCQGEAATHVDSRIPRWRQDGCGGVVEHGRFKSRRVSLHMRLDLLRAVWTYV</sequence>
<evidence type="ECO:0000313" key="3">
    <source>
        <dbReference type="EMBL" id="KAK8243785.1"/>
    </source>
</evidence>
<accession>A0ABR1YYK1</accession>
<organism evidence="3 4">
    <name type="scientific">Phyllosticta capitalensis</name>
    <dbReference type="NCBI Taxonomy" id="121624"/>
    <lineage>
        <taxon>Eukaryota</taxon>
        <taxon>Fungi</taxon>
        <taxon>Dikarya</taxon>
        <taxon>Ascomycota</taxon>
        <taxon>Pezizomycotina</taxon>
        <taxon>Dothideomycetes</taxon>
        <taxon>Dothideomycetes incertae sedis</taxon>
        <taxon>Botryosphaeriales</taxon>
        <taxon>Phyllostictaceae</taxon>
        <taxon>Phyllosticta</taxon>
    </lineage>
</organism>
<protein>
    <submittedName>
        <fullName evidence="3">Uncharacterized protein</fullName>
    </submittedName>
</protein>
<evidence type="ECO:0000313" key="4">
    <source>
        <dbReference type="Proteomes" id="UP001492380"/>
    </source>
</evidence>
<feature type="compositionally biased region" description="Low complexity" evidence="1">
    <location>
        <begin position="21"/>
        <end position="30"/>
    </location>
</feature>
<keyword evidence="2" id="KW-0732">Signal</keyword>
<feature type="region of interest" description="Disordered" evidence="1">
    <location>
        <begin position="21"/>
        <end position="68"/>
    </location>
</feature>
<gene>
    <name evidence="3" type="ORF">HDK90DRAFT_546056</name>
</gene>
<comment type="caution">
    <text evidence="3">The sequence shown here is derived from an EMBL/GenBank/DDBJ whole genome shotgun (WGS) entry which is preliminary data.</text>
</comment>
<reference evidence="3 4" key="1">
    <citation type="submission" date="2024-04" db="EMBL/GenBank/DDBJ databases">
        <title>Phyllosticta paracitricarpa is synonymous to the EU quarantine fungus P. citricarpa based on phylogenomic analyses.</title>
        <authorList>
            <consortium name="Lawrence Berkeley National Laboratory"/>
            <person name="Van Ingen-Buijs V.A."/>
            <person name="Van Westerhoven A.C."/>
            <person name="Haridas S."/>
            <person name="Skiadas P."/>
            <person name="Martin F."/>
            <person name="Groenewald J.Z."/>
            <person name="Crous P.W."/>
            <person name="Seidl M.F."/>
        </authorList>
    </citation>
    <scope>NUCLEOTIDE SEQUENCE [LARGE SCALE GENOMIC DNA]</scope>
    <source>
        <strain evidence="3 4">CBS 123374</strain>
    </source>
</reference>
<feature type="compositionally biased region" description="Polar residues" evidence="1">
    <location>
        <begin position="40"/>
        <end position="58"/>
    </location>
</feature>